<dbReference type="RefSeq" id="XP_001435557.1">
    <property type="nucleotide sequence ID" value="XM_001435520.1"/>
</dbReference>
<organism evidence="1 2">
    <name type="scientific">Paramecium tetraurelia</name>
    <dbReference type="NCBI Taxonomy" id="5888"/>
    <lineage>
        <taxon>Eukaryota</taxon>
        <taxon>Sar</taxon>
        <taxon>Alveolata</taxon>
        <taxon>Ciliophora</taxon>
        <taxon>Intramacronucleata</taxon>
        <taxon>Oligohymenophorea</taxon>
        <taxon>Peniculida</taxon>
        <taxon>Parameciidae</taxon>
        <taxon>Paramecium</taxon>
    </lineage>
</organism>
<dbReference type="PANTHER" id="PTHR18934:SF136">
    <property type="entry name" value="ATP-DEPENDENT RNA HELICASE DHX35-RELATED"/>
    <property type="match status" value="1"/>
</dbReference>
<dbReference type="EMBL" id="CT868057">
    <property type="protein sequence ID" value="CAK68160.1"/>
    <property type="molecule type" value="Genomic_DNA"/>
</dbReference>
<dbReference type="STRING" id="5888.A0CBJ3"/>
<proteinExistence type="predicted"/>
<dbReference type="OrthoDB" id="1684135at2759"/>
<protein>
    <recommendedName>
        <fullName evidence="3">Helicase ATP-binding domain-containing protein</fullName>
    </recommendedName>
</protein>
<dbReference type="InParanoid" id="A0CBJ3"/>
<gene>
    <name evidence="1" type="ORF">GSPATT00036943001</name>
</gene>
<dbReference type="GeneID" id="5021342"/>
<dbReference type="Proteomes" id="UP000000600">
    <property type="component" value="Unassembled WGS sequence"/>
</dbReference>
<dbReference type="PANTHER" id="PTHR18934">
    <property type="entry name" value="ATP-DEPENDENT RNA HELICASE"/>
    <property type="match status" value="1"/>
</dbReference>
<name>A0CBJ3_PARTE</name>
<dbReference type="SUPFAM" id="SSF52540">
    <property type="entry name" value="P-loop containing nucleoside triphosphate hydrolases"/>
    <property type="match status" value="1"/>
</dbReference>
<dbReference type="InterPro" id="IPR027417">
    <property type="entry name" value="P-loop_NTPase"/>
</dbReference>
<dbReference type="eggNOG" id="KOG0923">
    <property type="taxonomic scope" value="Eukaryota"/>
</dbReference>
<dbReference type="AlphaFoldDB" id="A0CBJ3"/>
<evidence type="ECO:0000313" key="2">
    <source>
        <dbReference type="Proteomes" id="UP000000600"/>
    </source>
</evidence>
<dbReference type="HOGENOM" id="CLU_001832_10_2_1"/>
<sequence>MLIQSKKCHPQSLPIRAYKEQILYGVDTNSTLIILAETGSGKTTQIPQYLIEAGYGGDERVLVSLPRKMAAISIAQRVSDENGTELGQDIGYRVRFESKGE</sequence>
<dbReference type="FunFam" id="3.40.50.300:FF:003799">
    <property type="entry name" value="DEAD/DEAH box helicase"/>
    <property type="match status" value="1"/>
</dbReference>
<keyword evidence="2" id="KW-1185">Reference proteome</keyword>
<reference evidence="1 2" key="1">
    <citation type="journal article" date="2006" name="Nature">
        <title>Global trends of whole-genome duplications revealed by the ciliate Paramecium tetraurelia.</title>
        <authorList>
            <consortium name="Genoscope"/>
            <person name="Aury J.-M."/>
            <person name="Jaillon O."/>
            <person name="Duret L."/>
            <person name="Noel B."/>
            <person name="Jubin C."/>
            <person name="Porcel B.M."/>
            <person name="Segurens B."/>
            <person name="Daubin V."/>
            <person name="Anthouard V."/>
            <person name="Aiach N."/>
            <person name="Arnaiz O."/>
            <person name="Billaut A."/>
            <person name="Beisson J."/>
            <person name="Blanc I."/>
            <person name="Bouhouche K."/>
            <person name="Camara F."/>
            <person name="Duharcourt S."/>
            <person name="Guigo R."/>
            <person name="Gogendeau D."/>
            <person name="Katinka M."/>
            <person name="Keller A.-M."/>
            <person name="Kissmehl R."/>
            <person name="Klotz C."/>
            <person name="Koll F."/>
            <person name="Le Moue A."/>
            <person name="Lepere C."/>
            <person name="Malinsky S."/>
            <person name="Nowacki M."/>
            <person name="Nowak J.K."/>
            <person name="Plattner H."/>
            <person name="Poulain J."/>
            <person name="Ruiz F."/>
            <person name="Serrano V."/>
            <person name="Zagulski M."/>
            <person name="Dessen P."/>
            <person name="Betermier M."/>
            <person name="Weissenbach J."/>
            <person name="Scarpelli C."/>
            <person name="Schachter V."/>
            <person name="Sperling L."/>
            <person name="Meyer E."/>
            <person name="Cohen J."/>
            <person name="Wincker P."/>
        </authorList>
    </citation>
    <scope>NUCLEOTIDE SEQUENCE [LARGE SCALE GENOMIC DNA]</scope>
    <source>
        <strain evidence="1 2">Stock d4-2</strain>
    </source>
</reference>
<evidence type="ECO:0000313" key="1">
    <source>
        <dbReference type="EMBL" id="CAK68160.1"/>
    </source>
</evidence>
<dbReference type="OMA" id="AEEMECK"/>
<dbReference type="Gene3D" id="3.40.50.300">
    <property type="entry name" value="P-loop containing nucleotide triphosphate hydrolases"/>
    <property type="match status" value="1"/>
</dbReference>
<accession>A0CBJ3</accession>
<evidence type="ECO:0008006" key="3">
    <source>
        <dbReference type="Google" id="ProtNLM"/>
    </source>
</evidence>
<dbReference type="KEGG" id="ptm:GSPATT00036943001"/>